<sequence length="73" mass="8538">MGQVHSQLKPMVDASGKSIRQVAKDIEYRFETVRQLYNDESRHFPRDLITKLCEYFQCGVGDLLVYDKEPSQE</sequence>
<dbReference type="OrthoDB" id="2456072at2"/>
<dbReference type="KEGG" id="pdh:B9T62_16810"/>
<evidence type="ECO:0000313" key="2">
    <source>
        <dbReference type="EMBL" id="ASA22300.1"/>
    </source>
</evidence>
<accession>A0A2Z2KGL0</accession>
<name>A0A2Z2KGL0_9BACL</name>
<protein>
    <recommendedName>
        <fullName evidence="1">HTH cro/C1-type domain-containing protein</fullName>
    </recommendedName>
</protein>
<dbReference type="AlphaFoldDB" id="A0A2Z2KGL0"/>
<dbReference type="RefSeq" id="WP_087916299.1">
    <property type="nucleotide sequence ID" value="NZ_CP021780.1"/>
</dbReference>
<dbReference type="Proteomes" id="UP000249890">
    <property type="component" value="Chromosome"/>
</dbReference>
<dbReference type="EMBL" id="CP021780">
    <property type="protein sequence ID" value="ASA22300.1"/>
    <property type="molecule type" value="Genomic_DNA"/>
</dbReference>
<dbReference type="InterPro" id="IPR010982">
    <property type="entry name" value="Lambda_DNA-bd_dom_sf"/>
</dbReference>
<dbReference type="GO" id="GO:0003677">
    <property type="term" value="F:DNA binding"/>
    <property type="evidence" value="ECO:0007669"/>
    <property type="project" value="InterPro"/>
</dbReference>
<gene>
    <name evidence="2" type="ORF">B9T62_16810</name>
</gene>
<proteinExistence type="predicted"/>
<evidence type="ECO:0000313" key="3">
    <source>
        <dbReference type="Proteomes" id="UP000249890"/>
    </source>
</evidence>
<dbReference type="InterPro" id="IPR001387">
    <property type="entry name" value="Cro/C1-type_HTH"/>
</dbReference>
<keyword evidence="3" id="KW-1185">Reference proteome</keyword>
<dbReference type="Pfam" id="PF13443">
    <property type="entry name" value="HTH_26"/>
    <property type="match status" value="1"/>
</dbReference>
<organism evidence="2 3">
    <name type="scientific">Paenibacillus donghaensis</name>
    <dbReference type="NCBI Taxonomy" id="414771"/>
    <lineage>
        <taxon>Bacteria</taxon>
        <taxon>Bacillati</taxon>
        <taxon>Bacillota</taxon>
        <taxon>Bacilli</taxon>
        <taxon>Bacillales</taxon>
        <taxon>Paenibacillaceae</taxon>
        <taxon>Paenibacillus</taxon>
    </lineage>
</organism>
<reference evidence="2 3" key="1">
    <citation type="submission" date="2017-06" db="EMBL/GenBank/DDBJ databases">
        <title>Complete genome sequence of Paenibacillus donghaensis KCTC 13049T isolated from East Sea sediment, South Korea.</title>
        <authorList>
            <person name="Jung B.K."/>
            <person name="Hong S.-J."/>
            <person name="Shin J.-H."/>
        </authorList>
    </citation>
    <scope>NUCLEOTIDE SEQUENCE [LARGE SCALE GENOMIC DNA]</scope>
    <source>
        <strain evidence="2 3">KCTC 13049</strain>
    </source>
</reference>
<evidence type="ECO:0000259" key="1">
    <source>
        <dbReference type="Pfam" id="PF13443"/>
    </source>
</evidence>
<dbReference type="SUPFAM" id="SSF47413">
    <property type="entry name" value="lambda repressor-like DNA-binding domains"/>
    <property type="match status" value="1"/>
</dbReference>
<feature type="domain" description="HTH cro/C1-type" evidence="1">
    <location>
        <begin position="10"/>
        <end position="69"/>
    </location>
</feature>